<accession>A0A2W5N8D5</accession>
<comment type="similarity">
    <text evidence="2">Belongs to the bacterial solute-binding protein 5 family.</text>
</comment>
<dbReference type="PANTHER" id="PTHR30290:SF9">
    <property type="entry name" value="OLIGOPEPTIDE-BINDING PROTEIN APPA"/>
    <property type="match status" value="1"/>
</dbReference>
<dbReference type="GO" id="GO:0043190">
    <property type="term" value="C:ATP-binding cassette (ABC) transporter complex"/>
    <property type="evidence" value="ECO:0007669"/>
    <property type="project" value="InterPro"/>
</dbReference>
<dbReference type="InterPro" id="IPR039424">
    <property type="entry name" value="SBP_5"/>
</dbReference>
<dbReference type="CDD" id="cd08491">
    <property type="entry name" value="PBP2_NikA_DppA_OppA_like_12"/>
    <property type="match status" value="1"/>
</dbReference>
<dbReference type="GO" id="GO:0015833">
    <property type="term" value="P:peptide transport"/>
    <property type="evidence" value="ECO:0007669"/>
    <property type="project" value="TreeGrafter"/>
</dbReference>
<dbReference type="PIRSF" id="PIRSF002741">
    <property type="entry name" value="MppA"/>
    <property type="match status" value="1"/>
</dbReference>
<evidence type="ECO:0000313" key="7">
    <source>
        <dbReference type="EMBL" id="PZQ48559.1"/>
    </source>
</evidence>
<sequence>MKRMTWLLSSALALPLLAPGFAAPAAAQSSSDVTIVLGEELDLVEPCMATRSNIGRVIMENVNETLTQYDVKTGKGVVPRLATSWEDQGDGTWRFHLREGVTFSDGSAFDAADVQHSFERAMSSALTCETPRYFGDTKLSFNIVDDHTIDVTAEPAQPILPLLLSLVTIVPSETPMEFVREPIGTGPYAFASWTPGQSIVLERRDDYWGEKPAVEKATYVFRTDPAVAAAMVTQGEADLAPSISAIDATNPDTDVSYLNSETLYLRLDSAIAPISDKRVREALNMAIDRDAFIGTLLPEGTVSAVAMVPPTTLGWNPDVKQYPYDPEKAKELLAAAKADGVPVDTTLHLIGRSNLFPGVVEVVEAMQQMLQDVGFNVDVQMVEVAQQEELYSKPFKEGRPPQMLAVQHDNSRGDPVFSMFFKYDSQGRQSGIADPKVDAMIAKASAATGEERAKDWSELFAYLHDEVVPDVLLFHMVSFARVGDKIAFTPTIATNSQLELADITFK</sequence>
<gene>
    <name evidence="7" type="ORF">DI556_13945</name>
</gene>
<protein>
    <submittedName>
        <fullName evidence="7">Peptide ABC transporter substrate-binding protein</fullName>
    </submittedName>
</protein>
<dbReference type="SUPFAM" id="SSF53850">
    <property type="entry name" value="Periplasmic binding protein-like II"/>
    <property type="match status" value="1"/>
</dbReference>
<evidence type="ECO:0000256" key="1">
    <source>
        <dbReference type="ARBA" id="ARBA00004418"/>
    </source>
</evidence>
<feature type="chain" id="PRO_5015991735" evidence="5">
    <location>
        <begin position="23"/>
        <end position="506"/>
    </location>
</feature>
<dbReference type="Gene3D" id="3.10.105.10">
    <property type="entry name" value="Dipeptide-binding Protein, Domain 3"/>
    <property type="match status" value="1"/>
</dbReference>
<reference evidence="7 8" key="1">
    <citation type="submission" date="2017-08" db="EMBL/GenBank/DDBJ databases">
        <title>Infants hospitalized years apart are colonized by the same room-sourced microbial strains.</title>
        <authorList>
            <person name="Brooks B."/>
            <person name="Olm M.R."/>
            <person name="Firek B.A."/>
            <person name="Baker R."/>
            <person name="Thomas B.C."/>
            <person name="Morowitz M.J."/>
            <person name="Banfield J.F."/>
        </authorList>
    </citation>
    <scope>NUCLEOTIDE SEQUENCE [LARGE SCALE GENOMIC DNA]</scope>
    <source>
        <strain evidence="7">S2_005_002_R2_34</strain>
    </source>
</reference>
<organism evidence="7 8">
    <name type="scientific">Rhodovulum sulfidophilum</name>
    <name type="common">Rhodobacter sulfidophilus</name>
    <dbReference type="NCBI Taxonomy" id="35806"/>
    <lineage>
        <taxon>Bacteria</taxon>
        <taxon>Pseudomonadati</taxon>
        <taxon>Pseudomonadota</taxon>
        <taxon>Alphaproteobacteria</taxon>
        <taxon>Rhodobacterales</taxon>
        <taxon>Paracoccaceae</taxon>
        <taxon>Rhodovulum</taxon>
    </lineage>
</organism>
<comment type="caution">
    <text evidence="7">The sequence shown here is derived from an EMBL/GenBank/DDBJ whole genome shotgun (WGS) entry which is preliminary data.</text>
</comment>
<dbReference type="EMBL" id="QFPW01000011">
    <property type="protein sequence ID" value="PZQ48559.1"/>
    <property type="molecule type" value="Genomic_DNA"/>
</dbReference>
<keyword evidence="4 5" id="KW-0732">Signal</keyword>
<proteinExistence type="inferred from homology"/>
<name>A0A2W5N8D5_RHOSU</name>
<evidence type="ECO:0000256" key="2">
    <source>
        <dbReference type="ARBA" id="ARBA00005695"/>
    </source>
</evidence>
<evidence type="ECO:0000256" key="5">
    <source>
        <dbReference type="SAM" id="SignalP"/>
    </source>
</evidence>
<dbReference type="GO" id="GO:1904680">
    <property type="term" value="F:peptide transmembrane transporter activity"/>
    <property type="evidence" value="ECO:0007669"/>
    <property type="project" value="TreeGrafter"/>
</dbReference>
<dbReference type="AlphaFoldDB" id="A0A2W5N8D5"/>
<dbReference type="GO" id="GO:0030288">
    <property type="term" value="C:outer membrane-bounded periplasmic space"/>
    <property type="evidence" value="ECO:0007669"/>
    <property type="project" value="UniProtKB-ARBA"/>
</dbReference>
<dbReference type="InterPro" id="IPR030678">
    <property type="entry name" value="Peptide/Ni-bd"/>
</dbReference>
<dbReference type="Pfam" id="PF00496">
    <property type="entry name" value="SBP_bac_5"/>
    <property type="match status" value="1"/>
</dbReference>
<dbReference type="Proteomes" id="UP000249185">
    <property type="component" value="Unassembled WGS sequence"/>
</dbReference>
<feature type="domain" description="Solute-binding protein family 5" evidence="6">
    <location>
        <begin position="77"/>
        <end position="391"/>
    </location>
</feature>
<evidence type="ECO:0000259" key="6">
    <source>
        <dbReference type="Pfam" id="PF00496"/>
    </source>
</evidence>
<dbReference type="InterPro" id="IPR000914">
    <property type="entry name" value="SBP_5_dom"/>
</dbReference>
<dbReference type="PANTHER" id="PTHR30290">
    <property type="entry name" value="PERIPLASMIC BINDING COMPONENT OF ABC TRANSPORTER"/>
    <property type="match status" value="1"/>
</dbReference>
<dbReference type="Gene3D" id="3.40.190.10">
    <property type="entry name" value="Periplasmic binding protein-like II"/>
    <property type="match status" value="1"/>
</dbReference>
<evidence type="ECO:0000256" key="4">
    <source>
        <dbReference type="ARBA" id="ARBA00022729"/>
    </source>
</evidence>
<evidence type="ECO:0000313" key="8">
    <source>
        <dbReference type="Proteomes" id="UP000249185"/>
    </source>
</evidence>
<feature type="signal peptide" evidence="5">
    <location>
        <begin position="1"/>
        <end position="22"/>
    </location>
</feature>
<comment type="subcellular location">
    <subcellularLocation>
        <location evidence="1">Periplasm</location>
    </subcellularLocation>
</comment>
<evidence type="ECO:0000256" key="3">
    <source>
        <dbReference type="ARBA" id="ARBA00022448"/>
    </source>
</evidence>
<keyword evidence="3" id="KW-0813">Transport</keyword>